<evidence type="ECO:0000313" key="3">
    <source>
        <dbReference type="EMBL" id="WEW54606.1"/>
    </source>
</evidence>
<gene>
    <name evidence="3" type="ORF">PRK78_000026</name>
</gene>
<dbReference type="PANTHER" id="PTHR31836:SF28">
    <property type="entry name" value="SRCR DOMAIN-CONTAINING PROTEIN-RELATED"/>
    <property type="match status" value="1"/>
</dbReference>
<reference evidence="3" key="1">
    <citation type="submission" date="2023-03" db="EMBL/GenBank/DDBJ databases">
        <title>Emydomyces testavorans Genome Sequence.</title>
        <authorList>
            <person name="Hoyer L."/>
        </authorList>
    </citation>
    <scope>NUCLEOTIDE SEQUENCE</scope>
    <source>
        <strain evidence="3">16-2883</strain>
    </source>
</reference>
<dbReference type="CDD" id="cd22191">
    <property type="entry name" value="DPBB_RlpA_EXP_N-like"/>
    <property type="match status" value="1"/>
</dbReference>
<dbReference type="Proteomes" id="UP001219355">
    <property type="component" value="Chromosome 1"/>
</dbReference>
<name>A0AAF0DAX2_9EURO</name>
<dbReference type="Gene3D" id="2.40.40.10">
    <property type="entry name" value="RlpA-like domain"/>
    <property type="match status" value="1"/>
</dbReference>
<evidence type="ECO:0000256" key="2">
    <source>
        <dbReference type="SAM" id="SignalP"/>
    </source>
</evidence>
<dbReference type="InterPro" id="IPR051477">
    <property type="entry name" value="Expansin_CellWall"/>
</dbReference>
<keyword evidence="1 2" id="KW-0732">Signal</keyword>
<sequence length="143" mass="15639">MLVVRAYLLFWAMAGMALAAPAPQPEAEADAGTELARREIQGKGTVYEQLGITGSCGKRHSDGDAIVALGNDWMKGRYNAPYCNRRIKASNKANGRSIIVPVMDTCMGCGSNDVDFSVAAWNRLTNNAPWGTFPLSWWGFYLF</sequence>
<protein>
    <recommendedName>
        <fullName evidence="5">RlpA-like protein double-psi beta-barrel domain-containing protein</fullName>
    </recommendedName>
</protein>
<evidence type="ECO:0008006" key="5">
    <source>
        <dbReference type="Google" id="ProtNLM"/>
    </source>
</evidence>
<dbReference type="PANTHER" id="PTHR31836">
    <property type="match status" value="1"/>
</dbReference>
<dbReference type="EMBL" id="CP120627">
    <property type="protein sequence ID" value="WEW54606.1"/>
    <property type="molecule type" value="Genomic_DNA"/>
</dbReference>
<organism evidence="3 4">
    <name type="scientific">Emydomyces testavorans</name>
    <dbReference type="NCBI Taxonomy" id="2070801"/>
    <lineage>
        <taxon>Eukaryota</taxon>
        <taxon>Fungi</taxon>
        <taxon>Dikarya</taxon>
        <taxon>Ascomycota</taxon>
        <taxon>Pezizomycotina</taxon>
        <taxon>Eurotiomycetes</taxon>
        <taxon>Eurotiomycetidae</taxon>
        <taxon>Onygenales</taxon>
        <taxon>Nannizziopsiaceae</taxon>
        <taxon>Emydomyces</taxon>
    </lineage>
</organism>
<accession>A0AAF0DAX2</accession>
<dbReference type="AlphaFoldDB" id="A0AAF0DAX2"/>
<feature type="signal peptide" evidence="2">
    <location>
        <begin position="1"/>
        <end position="19"/>
    </location>
</feature>
<evidence type="ECO:0000313" key="4">
    <source>
        <dbReference type="Proteomes" id="UP001219355"/>
    </source>
</evidence>
<feature type="chain" id="PRO_5042279467" description="RlpA-like protein double-psi beta-barrel domain-containing protein" evidence="2">
    <location>
        <begin position="20"/>
        <end position="143"/>
    </location>
</feature>
<evidence type="ECO:0000256" key="1">
    <source>
        <dbReference type="ARBA" id="ARBA00022729"/>
    </source>
</evidence>
<dbReference type="InterPro" id="IPR036908">
    <property type="entry name" value="RlpA-like_sf"/>
</dbReference>
<proteinExistence type="predicted"/>
<keyword evidence="4" id="KW-1185">Reference proteome</keyword>
<dbReference type="SUPFAM" id="SSF50685">
    <property type="entry name" value="Barwin-like endoglucanases"/>
    <property type="match status" value="1"/>
</dbReference>